<evidence type="ECO:0000259" key="2">
    <source>
        <dbReference type="Pfam" id="PF19335"/>
    </source>
</evidence>
<gene>
    <name evidence="3" type="ORF">DYBT9623_03118</name>
</gene>
<dbReference type="InterPro" id="IPR045800">
    <property type="entry name" value="HMBD"/>
</dbReference>
<feature type="domain" description="Heavy metal binding" evidence="2">
    <location>
        <begin position="42"/>
        <end position="68"/>
    </location>
</feature>
<dbReference type="Pfam" id="PF19335">
    <property type="entry name" value="HMBD"/>
    <property type="match status" value="1"/>
</dbReference>
<evidence type="ECO:0000313" key="3">
    <source>
        <dbReference type="EMBL" id="CAG5070572.1"/>
    </source>
</evidence>
<sequence length="82" mass="9055">MMTKALLAASLFLILGCSANSEKKEEAKEQTTEIKPADFAIYSCPMKCEGDKTYPEAGKCPVCKMEMQGMAFYGVDSIKHQH</sequence>
<reference evidence="3 4" key="1">
    <citation type="submission" date="2021-04" db="EMBL/GenBank/DDBJ databases">
        <authorList>
            <person name="Rodrigo-Torres L."/>
            <person name="Arahal R. D."/>
            <person name="Lucena T."/>
        </authorList>
    </citation>
    <scope>NUCLEOTIDE SEQUENCE [LARGE SCALE GENOMIC DNA]</scope>
    <source>
        <strain evidence="3 4">CECT 9623</strain>
    </source>
</reference>
<name>A0ABM8US61_9BACT</name>
<evidence type="ECO:0000313" key="4">
    <source>
        <dbReference type="Proteomes" id="UP000679725"/>
    </source>
</evidence>
<keyword evidence="4" id="KW-1185">Reference proteome</keyword>
<evidence type="ECO:0000256" key="1">
    <source>
        <dbReference type="SAM" id="SignalP"/>
    </source>
</evidence>
<protein>
    <recommendedName>
        <fullName evidence="2">Heavy metal binding domain-containing protein</fullName>
    </recommendedName>
</protein>
<feature type="chain" id="PRO_5046297789" description="Heavy metal binding domain-containing protein" evidence="1">
    <location>
        <begin position="20"/>
        <end position="82"/>
    </location>
</feature>
<accession>A0ABM8US61</accession>
<dbReference type="PROSITE" id="PS51257">
    <property type="entry name" value="PROKAR_LIPOPROTEIN"/>
    <property type="match status" value="1"/>
</dbReference>
<dbReference type="Proteomes" id="UP000679725">
    <property type="component" value="Unassembled WGS sequence"/>
</dbReference>
<dbReference type="RefSeq" id="WP_229254689.1">
    <property type="nucleotide sequence ID" value="NZ_CAJRAU010000004.1"/>
</dbReference>
<comment type="caution">
    <text evidence="3">The sequence shown here is derived from an EMBL/GenBank/DDBJ whole genome shotgun (WGS) entry which is preliminary data.</text>
</comment>
<dbReference type="EMBL" id="CAJRAU010000004">
    <property type="protein sequence ID" value="CAG5070572.1"/>
    <property type="molecule type" value="Genomic_DNA"/>
</dbReference>
<feature type="signal peptide" evidence="1">
    <location>
        <begin position="1"/>
        <end position="19"/>
    </location>
</feature>
<organism evidence="3 4">
    <name type="scientific">Dyadobacter linearis</name>
    <dbReference type="NCBI Taxonomy" id="2823330"/>
    <lineage>
        <taxon>Bacteria</taxon>
        <taxon>Pseudomonadati</taxon>
        <taxon>Bacteroidota</taxon>
        <taxon>Cytophagia</taxon>
        <taxon>Cytophagales</taxon>
        <taxon>Spirosomataceae</taxon>
        <taxon>Dyadobacter</taxon>
    </lineage>
</organism>
<keyword evidence="1" id="KW-0732">Signal</keyword>
<proteinExistence type="predicted"/>